<organism evidence="1 2">
    <name type="scientific">Corallococcus carmarthensis</name>
    <dbReference type="NCBI Taxonomy" id="2316728"/>
    <lineage>
        <taxon>Bacteria</taxon>
        <taxon>Pseudomonadati</taxon>
        <taxon>Myxococcota</taxon>
        <taxon>Myxococcia</taxon>
        <taxon>Myxococcales</taxon>
        <taxon>Cystobacterineae</taxon>
        <taxon>Myxococcaceae</taxon>
        <taxon>Corallococcus</taxon>
    </lineage>
</organism>
<evidence type="ECO:0000313" key="2">
    <source>
        <dbReference type="Proteomes" id="UP000268313"/>
    </source>
</evidence>
<protein>
    <submittedName>
        <fullName evidence="1">DUF3142 domain-containing protein</fullName>
    </submittedName>
</protein>
<dbReference type="Pfam" id="PF11340">
    <property type="entry name" value="DUF3142"/>
    <property type="match status" value="1"/>
</dbReference>
<accession>A0A3A8KJV9</accession>
<reference evidence="2" key="1">
    <citation type="submission" date="2018-09" db="EMBL/GenBank/DDBJ databases">
        <authorList>
            <person name="Livingstone P.G."/>
            <person name="Whitworth D.E."/>
        </authorList>
    </citation>
    <scope>NUCLEOTIDE SEQUENCE [LARGE SCALE GENOMIC DNA]</scope>
    <source>
        <strain evidence="2">CA043D</strain>
    </source>
</reference>
<evidence type="ECO:0000313" key="1">
    <source>
        <dbReference type="EMBL" id="RKH07657.1"/>
    </source>
</evidence>
<dbReference type="Proteomes" id="UP000268313">
    <property type="component" value="Unassembled WGS sequence"/>
</dbReference>
<sequence length="263" mass="28721">MLPEPSLPPAAPGPRRGFLATAVLTVLCLPLSVAPQVTPVSPPPRMVLWAWERPEDLRFLEGRAVDVAFLLATLDLADGDVHVLHRRQPLRVPPGTALIATVRLQMLPGGSLARFTPERLEALAGLLDSLARRRADVTALQLDFDARASEYDAYVDLLQRLRARLPPGMPLSITGLASWCVPGSWIARAPVEEVVPQLFRMGPDGPVWRARFARGLPRPCAGSMGLAMDEWQPVPPGVSTLYLFNPRPWTPDAFARAVAETQS</sequence>
<dbReference type="EMBL" id="RAWE01000002">
    <property type="protein sequence ID" value="RKH07657.1"/>
    <property type="molecule type" value="Genomic_DNA"/>
</dbReference>
<keyword evidence="2" id="KW-1185">Reference proteome</keyword>
<dbReference type="InterPro" id="IPR021488">
    <property type="entry name" value="DUF3142"/>
</dbReference>
<proteinExistence type="predicted"/>
<name>A0A3A8KJV9_9BACT</name>
<dbReference type="AlphaFoldDB" id="A0A3A8KJV9"/>
<gene>
    <name evidence="1" type="ORF">D7X32_00870</name>
</gene>
<dbReference type="OrthoDB" id="120841at2"/>
<comment type="caution">
    <text evidence="1">The sequence shown here is derived from an EMBL/GenBank/DDBJ whole genome shotgun (WGS) entry which is preliminary data.</text>
</comment>